<name>A0A6H9XH62_9CORY</name>
<keyword evidence="3" id="KW-0808">Transferase</keyword>
<dbReference type="SUPFAM" id="SSF52833">
    <property type="entry name" value="Thioredoxin-like"/>
    <property type="match status" value="1"/>
</dbReference>
<dbReference type="EC" id="2.7.11.1" evidence="3"/>
<dbReference type="GO" id="GO:0004674">
    <property type="term" value="F:protein serine/threonine kinase activity"/>
    <property type="evidence" value="ECO:0007669"/>
    <property type="project" value="UniProtKB-EC"/>
</dbReference>
<keyword evidence="1" id="KW-1133">Transmembrane helix</keyword>
<keyword evidence="1" id="KW-0812">Transmembrane</keyword>
<dbReference type="AlphaFoldDB" id="A0A6H9XH62"/>
<dbReference type="InterPro" id="IPR036249">
    <property type="entry name" value="Thioredoxin-like_sf"/>
</dbReference>
<dbReference type="SMR" id="A0A6H9XH62"/>
<dbReference type="RefSeq" id="WP_005526068.1">
    <property type="nucleotide sequence ID" value="NZ_CP050134.2"/>
</dbReference>
<reference evidence="3 4" key="1">
    <citation type="submission" date="2018-06" db="EMBL/GenBank/DDBJ databases">
        <authorList>
            <consortium name="Pathogen Informatics"/>
            <person name="Doyle S."/>
        </authorList>
    </citation>
    <scope>NUCLEOTIDE SEQUENCE [LARGE SCALE GENOMIC DNA]</scope>
    <source>
        <strain evidence="3 4">NCTC10254</strain>
    </source>
</reference>
<protein>
    <submittedName>
        <fullName evidence="3">Putative secreted protein</fullName>
        <ecNumber evidence="3">2.7.11.1</ecNumber>
    </submittedName>
</protein>
<dbReference type="Gene3D" id="3.40.30.10">
    <property type="entry name" value="Glutaredoxin"/>
    <property type="match status" value="1"/>
</dbReference>
<gene>
    <name evidence="3" type="primary">pknE</name>
    <name evidence="3" type="ORF">NCTC10254_02390</name>
</gene>
<evidence type="ECO:0000313" key="3">
    <source>
        <dbReference type="EMBL" id="SPW33609.1"/>
    </source>
</evidence>
<evidence type="ECO:0000256" key="1">
    <source>
        <dbReference type="SAM" id="Phobius"/>
    </source>
</evidence>
<proteinExistence type="predicted"/>
<dbReference type="CDD" id="cd02972">
    <property type="entry name" value="DsbA_family"/>
    <property type="match status" value="1"/>
</dbReference>
<organism evidence="3 4">
    <name type="scientific">Corynebacterium matruchotii</name>
    <dbReference type="NCBI Taxonomy" id="43768"/>
    <lineage>
        <taxon>Bacteria</taxon>
        <taxon>Bacillati</taxon>
        <taxon>Actinomycetota</taxon>
        <taxon>Actinomycetes</taxon>
        <taxon>Mycobacteriales</taxon>
        <taxon>Corynebacteriaceae</taxon>
        <taxon>Corynebacterium</taxon>
    </lineage>
</organism>
<dbReference type="GeneID" id="84574615"/>
<sequence length="242" mass="26840">MSSKTTKRAKIQSPNENGSGFIWAIIAVVLVAVAVIAYVIISGNKSQEEKFAETYNETTAFNNKVDGSAVQLVSDKADKAKTVDIYEDFSCHYCSQLAKETDADMKKLIEDGKVKVNIRTMNFLDKGEIGHSNKAGTAAYTIAKDDSAQVYWNFRTMLMTEQQNIWGKKELKDLADMAKILGAKDETVKKIADGTYSDEFKKIADDNAKKLEKDGDGQVSSPRVFIDGKEIKENATWPSQIK</sequence>
<comment type="caution">
    <text evidence="3">The sequence shown here is derived from an EMBL/GenBank/DDBJ whole genome shotgun (WGS) entry which is preliminary data.</text>
</comment>
<dbReference type="InterPro" id="IPR012336">
    <property type="entry name" value="Thioredoxin-like_fold"/>
</dbReference>
<feature type="transmembrane region" description="Helical" evidence="1">
    <location>
        <begin position="21"/>
        <end position="41"/>
    </location>
</feature>
<accession>A0A6H9XH62</accession>
<evidence type="ECO:0000313" key="4">
    <source>
        <dbReference type="Proteomes" id="UP000249886"/>
    </source>
</evidence>
<dbReference type="Pfam" id="PF13462">
    <property type="entry name" value="Thioredoxin_4"/>
    <property type="match status" value="1"/>
</dbReference>
<feature type="domain" description="Thioredoxin-like fold" evidence="2">
    <location>
        <begin position="81"/>
        <end position="237"/>
    </location>
</feature>
<dbReference type="Proteomes" id="UP000249886">
    <property type="component" value="Unassembled WGS sequence"/>
</dbReference>
<dbReference type="EMBL" id="UARK01000034">
    <property type="protein sequence ID" value="SPW33609.1"/>
    <property type="molecule type" value="Genomic_DNA"/>
</dbReference>
<keyword evidence="1" id="KW-0472">Membrane</keyword>
<evidence type="ECO:0000259" key="2">
    <source>
        <dbReference type="Pfam" id="PF13462"/>
    </source>
</evidence>